<evidence type="ECO:0000313" key="2">
    <source>
        <dbReference type="Proteomes" id="UP001189624"/>
    </source>
</evidence>
<reference evidence="1" key="1">
    <citation type="submission" date="2023-10" db="EMBL/GenBank/DDBJ databases">
        <authorList>
            <person name="Domelevo Entfellner J.-B."/>
        </authorList>
    </citation>
    <scope>NUCLEOTIDE SEQUENCE</scope>
</reference>
<sequence>MSISRTSLAPYPSSKYCRDTQANLRFKGEPGIRLQFHLFGHHTTEIPGRDAWIGSLNLHASLSDD</sequence>
<dbReference type="EMBL" id="OY731401">
    <property type="protein sequence ID" value="CAJ1951961.1"/>
    <property type="molecule type" value="Genomic_DNA"/>
</dbReference>
<proteinExistence type="predicted"/>
<organism evidence="1 2">
    <name type="scientific">Sphenostylis stenocarpa</name>
    <dbReference type="NCBI Taxonomy" id="92480"/>
    <lineage>
        <taxon>Eukaryota</taxon>
        <taxon>Viridiplantae</taxon>
        <taxon>Streptophyta</taxon>
        <taxon>Embryophyta</taxon>
        <taxon>Tracheophyta</taxon>
        <taxon>Spermatophyta</taxon>
        <taxon>Magnoliopsida</taxon>
        <taxon>eudicotyledons</taxon>
        <taxon>Gunneridae</taxon>
        <taxon>Pentapetalae</taxon>
        <taxon>rosids</taxon>
        <taxon>fabids</taxon>
        <taxon>Fabales</taxon>
        <taxon>Fabaceae</taxon>
        <taxon>Papilionoideae</taxon>
        <taxon>50 kb inversion clade</taxon>
        <taxon>NPAAA clade</taxon>
        <taxon>indigoferoid/millettioid clade</taxon>
        <taxon>Phaseoleae</taxon>
        <taxon>Sphenostylis</taxon>
    </lineage>
</organism>
<evidence type="ECO:0000313" key="1">
    <source>
        <dbReference type="EMBL" id="CAJ1951961.1"/>
    </source>
</evidence>
<keyword evidence="2" id="KW-1185">Reference proteome</keyword>
<dbReference type="AlphaFoldDB" id="A0AA86SNR3"/>
<name>A0AA86SNR3_9FABA</name>
<dbReference type="Proteomes" id="UP001189624">
    <property type="component" value="Chromosome 4"/>
</dbReference>
<protein>
    <submittedName>
        <fullName evidence="1">Uncharacterized protein</fullName>
    </submittedName>
</protein>
<dbReference type="Gramene" id="rna-AYBTSS11_LOCUS15045">
    <property type="protein sequence ID" value="CAJ1951961.1"/>
    <property type="gene ID" value="gene-AYBTSS11_LOCUS15045"/>
</dbReference>
<accession>A0AA86SNR3</accession>
<gene>
    <name evidence="1" type="ORF">AYBTSS11_LOCUS15045</name>
</gene>